<evidence type="ECO:0000313" key="6">
    <source>
        <dbReference type="EMBL" id="TYL50539.1"/>
    </source>
</evidence>
<reference evidence="6 7" key="1">
    <citation type="submission" date="2019-08" db="EMBL/GenBank/DDBJ databases">
        <authorList>
            <person name="Hu J."/>
        </authorList>
    </citation>
    <scope>NUCLEOTIDE SEQUENCE [LARGE SCALE GENOMIC DNA]</scope>
    <source>
        <strain evidence="6 7">NEAU-184</strain>
    </source>
</reference>
<organism evidence="6 7">
    <name type="scientific">Agromyces mariniharenae</name>
    <dbReference type="NCBI Taxonomy" id="2604423"/>
    <lineage>
        <taxon>Bacteria</taxon>
        <taxon>Bacillati</taxon>
        <taxon>Actinomycetota</taxon>
        <taxon>Actinomycetes</taxon>
        <taxon>Micrococcales</taxon>
        <taxon>Microbacteriaceae</taxon>
        <taxon>Agromyces</taxon>
    </lineage>
</organism>
<feature type="region of interest" description="Disordered" evidence="5">
    <location>
        <begin position="1"/>
        <end position="24"/>
    </location>
</feature>
<comment type="caution">
    <text evidence="6">The sequence shown here is derived from an EMBL/GenBank/DDBJ whole genome shotgun (WGS) entry which is preliminary data.</text>
</comment>
<keyword evidence="2" id="KW-0812">Transmembrane</keyword>
<feature type="compositionally biased region" description="Basic and acidic residues" evidence="5">
    <location>
        <begin position="1"/>
        <end position="14"/>
    </location>
</feature>
<evidence type="ECO:0000256" key="3">
    <source>
        <dbReference type="ARBA" id="ARBA00022989"/>
    </source>
</evidence>
<evidence type="ECO:0000256" key="1">
    <source>
        <dbReference type="ARBA" id="ARBA00004141"/>
    </source>
</evidence>
<dbReference type="EMBL" id="VSSB01000002">
    <property type="protein sequence ID" value="TYL50539.1"/>
    <property type="molecule type" value="Genomic_DNA"/>
</dbReference>
<evidence type="ECO:0000313" key="7">
    <source>
        <dbReference type="Proteomes" id="UP000325243"/>
    </source>
</evidence>
<sequence>MGVGDRARGRRDVSARSGRACGGDRRRTVTTVRDVLELVRAPAALTVLGDTAVGAHAASGGFGRRGWLLPLASAAIYSGGMALNDWADRDVDAVERPERPIPSGRVRPKQALAVAAACGVAGLALAAAGGGRRSLAVAVPLVAAVVAYDVVAKPTAAGPLVMAACRALDVMMGARGSSRALPAALTIGTHTAGVTALSRGEVHGGSAAEVGTALAATGAAAASVDGVAPSVQTPLARAAGAAGAAGYLVSALPSQLAAADDPSPARVRDATRTGIGSVVPLQAALVARSGSLAVALGLTALDGARRLLMARRRAGDVT</sequence>
<name>A0A5S4UXV5_9MICO</name>
<dbReference type="Pfam" id="PF01040">
    <property type="entry name" value="UbiA"/>
    <property type="match status" value="1"/>
</dbReference>
<keyword evidence="7" id="KW-1185">Reference proteome</keyword>
<keyword evidence="4" id="KW-0472">Membrane</keyword>
<dbReference type="NCBIfam" id="NF045897">
    <property type="entry name" value="SCO3242_trans"/>
    <property type="match status" value="1"/>
</dbReference>
<dbReference type="InterPro" id="IPR000537">
    <property type="entry name" value="UbiA_prenyltransferase"/>
</dbReference>
<keyword evidence="6" id="KW-0808">Transferase</keyword>
<dbReference type="PANTHER" id="PTHR42723:SF1">
    <property type="entry name" value="CHLOROPHYLL SYNTHASE, CHLOROPLASTIC"/>
    <property type="match status" value="1"/>
</dbReference>
<protein>
    <submittedName>
        <fullName evidence="6">4-hydroxybenzoate polyprenyltransferase</fullName>
    </submittedName>
</protein>
<dbReference type="Gene3D" id="1.10.357.140">
    <property type="entry name" value="UbiA prenyltransferase"/>
    <property type="match status" value="1"/>
</dbReference>
<gene>
    <name evidence="6" type="ORF">FYC51_15225</name>
</gene>
<dbReference type="PANTHER" id="PTHR42723">
    <property type="entry name" value="CHLOROPHYLL SYNTHASE"/>
    <property type="match status" value="1"/>
</dbReference>
<proteinExistence type="predicted"/>
<evidence type="ECO:0000256" key="2">
    <source>
        <dbReference type="ARBA" id="ARBA00022692"/>
    </source>
</evidence>
<evidence type="ECO:0000256" key="5">
    <source>
        <dbReference type="SAM" id="MobiDB-lite"/>
    </source>
</evidence>
<dbReference type="Proteomes" id="UP000325243">
    <property type="component" value="Unassembled WGS sequence"/>
</dbReference>
<dbReference type="GO" id="GO:0016020">
    <property type="term" value="C:membrane"/>
    <property type="evidence" value="ECO:0007669"/>
    <property type="project" value="UniProtKB-SubCell"/>
</dbReference>
<evidence type="ECO:0000256" key="4">
    <source>
        <dbReference type="ARBA" id="ARBA00023136"/>
    </source>
</evidence>
<dbReference type="AlphaFoldDB" id="A0A5S4UXV5"/>
<keyword evidence="3" id="KW-1133">Transmembrane helix</keyword>
<dbReference type="InterPro" id="IPR050475">
    <property type="entry name" value="Prenyltransferase_related"/>
</dbReference>
<accession>A0A5S4UXV5</accession>
<dbReference type="InterPro" id="IPR044878">
    <property type="entry name" value="UbiA_sf"/>
</dbReference>
<comment type="subcellular location">
    <subcellularLocation>
        <location evidence="1">Membrane</location>
        <topology evidence="1">Multi-pass membrane protein</topology>
    </subcellularLocation>
</comment>
<dbReference type="GO" id="GO:0016765">
    <property type="term" value="F:transferase activity, transferring alkyl or aryl (other than methyl) groups"/>
    <property type="evidence" value="ECO:0007669"/>
    <property type="project" value="InterPro"/>
</dbReference>